<evidence type="ECO:0000313" key="4">
    <source>
        <dbReference type="EMBL" id="PPK74138.1"/>
    </source>
</evidence>
<gene>
    <name evidence="4" type="ORF">B0F87_11169</name>
</gene>
<name>A0A2S6H9K3_9GAMM</name>
<comment type="caution">
    <text evidence="4">The sequence shown here is derived from an EMBL/GenBank/DDBJ whole genome shotgun (WGS) entry which is preliminary data.</text>
</comment>
<comment type="similarity">
    <text evidence="2">Belongs to the NAD(P)-dependent epimerase/dehydratase family.</text>
</comment>
<dbReference type="Proteomes" id="UP000240010">
    <property type="component" value="Unassembled WGS sequence"/>
</dbReference>
<sequence length="351" mass="39295">MSNKTIEWSFEHDLDFILSSTEDVFLSLKGAHIFLTGGTGFIGCWLLESLRHANQRLQLDIQVTVLTRNPQAFAAKVPHLADYPKFRFVSGDVCNFEIVEGEFSHIIHAATDASAQLNETNPLRMFDTVVEGTRRVLDFAVDKKPEKILFLSSGAVYGQQPWEMERVAEDWIGAPNCLDPRAAYAEGKRSAEMMCAIYGKQFGLQISIARIFALLGPYLSLGIHFAAGNFIRDAMQRKPIVVNGNGLPCRSYLYAADLTVWLWHMLQRAQPNKPYNVGSDESVSIRQLAERTSVVLGSGEYKVLGADDAGWNLGRYVPDTSMIGRELGLHKTVSLDEAIRRTALWHGWKEK</sequence>
<evidence type="ECO:0000256" key="2">
    <source>
        <dbReference type="ARBA" id="ARBA00007637"/>
    </source>
</evidence>
<feature type="domain" description="NAD-dependent epimerase/dehydratase" evidence="3">
    <location>
        <begin position="33"/>
        <end position="278"/>
    </location>
</feature>
<organism evidence="4 5">
    <name type="scientific">Methylobacter tundripaludum</name>
    <dbReference type="NCBI Taxonomy" id="173365"/>
    <lineage>
        <taxon>Bacteria</taxon>
        <taxon>Pseudomonadati</taxon>
        <taxon>Pseudomonadota</taxon>
        <taxon>Gammaproteobacteria</taxon>
        <taxon>Methylococcales</taxon>
        <taxon>Methylococcaceae</taxon>
        <taxon>Methylobacter</taxon>
    </lineage>
</organism>
<protein>
    <submittedName>
        <fullName evidence="4">dTDP-glucose 4,6-dehydratase</fullName>
    </submittedName>
</protein>
<dbReference type="RefSeq" id="WP_104430016.1">
    <property type="nucleotide sequence ID" value="NZ_PTIZ01000011.1"/>
</dbReference>
<dbReference type="PANTHER" id="PTHR43000">
    <property type="entry name" value="DTDP-D-GLUCOSE 4,6-DEHYDRATASE-RELATED"/>
    <property type="match status" value="1"/>
</dbReference>
<dbReference type="Gene3D" id="3.40.50.720">
    <property type="entry name" value="NAD(P)-binding Rossmann-like Domain"/>
    <property type="match status" value="1"/>
</dbReference>
<proteinExistence type="inferred from homology"/>
<evidence type="ECO:0000259" key="3">
    <source>
        <dbReference type="Pfam" id="PF01370"/>
    </source>
</evidence>
<dbReference type="AlphaFoldDB" id="A0A2S6H9K3"/>
<comment type="pathway">
    <text evidence="1">Bacterial outer membrane biogenesis; LPS O-antigen biosynthesis.</text>
</comment>
<accession>A0A2S6H9K3</accession>
<dbReference type="SUPFAM" id="SSF51735">
    <property type="entry name" value="NAD(P)-binding Rossmann-fold domains"/>
    <property type="match status" value="1"/>
</dbReference>
<dbReference type="EMBL" id="PTIZ01000011">
    <property type="protein sequence ID" value="PPK74138.1"/>
    <property type="molecule type" value="Genomic_DNA"/>
</dbReference>
<dbReference type="Pfam" id="PF01370">
    <property type="entry name" value="Epimerase"/>
    <property type="match status" value="1"/>
</dbReference>
<reference evidence="4 5" key="1">
    <citation type="submission" date="2018-02" db="EMBL/GenBank/DDBJ databases">
        <title>Subsurface microbial communities from deep shales in Ohio and West Virginia, USA.</title>
        <authorList>
            <person name="Wrighton K."/>
        </authorList>
    </citation>
    <scope>NUCLEOTIDE SEQUENCE [LARGE SCALE GENOMIC DNA]</scope>
    <source>
        <strain evidence="4 5">OWC-DMM</strain>
    </source>
</reference>
<evidence type="ECO:0000256" key="1">
    <source>
        <dbReference type="ARBA" id="ARBA00005125"/>
    </source>
</evidence>
<dbReference type="InterPro" id="IPR036291">
    <property type="entry name" value="NAD(P)-bd_dom_sf"/>
</dbReference>
<dbReference type="InterPro" id="IPR001509">
    <property type="entry name" value="Epimerase_deHydtase"/>
</dbReference>
<evidence type="ECO:0000313" key="5">
    <source>
        <dbReference type="Proteomes" id="UP000240010"/>
    </source>
</evidence>